<gene>
    <name evidence="4" type="ORF">SAMN05660293_00117</name>
</gene>
<evidence type="ECO:0000313" key="4">
    <source>
        <dbReference type="EMBL" id="SKB43479.1"/>
    </source>
</evidence>
<dbReference type="PROSITE" id="PS01031">
    <property type="entry name" value="SHSP"/>
    <property type="match status" value="1"/>
</dbReference>
<sequence length="153" mass="17602">MSLVKRNGSLFPKLLLNDFFDNNTVDISAMFDFDSDFSRYGLSAKIPSVNITENNENYSIQLAAPGLEKKDFKIEVENDMLTISSKKEQESDEEKDNYRRREFSYQSFSRSFQLPENSQTDKIEAQYQDGILKLTLPKKEITLPAPKKEIAIA</sequence>
<dbReference type="EMBL" id="FUZA01000001">
    <property type="protein sequence ID" value="SKB43479.1"/>
    <property type="molecule type" value="Genomic_DNA"/>
</dbReference>
<dbReference type="InterPro" id="IPR031107">
    <property type="entry name" value="Small_HSP"/>
</dbReference>
<feature type="domain" description="SHSP" evidence="3">
    <location>
        <begin position="40"/>
        <end position="153"/>
    </location>
</feature>
<accession>A0A1T5B8V8</accession>
<evidence type="ECO:0000256" key="1">
    <source>
        <dbReference type="PROSITE-ProRule" id="PRU00285"/>
    </source>
</evidence>
<dbReference type="PANTHER" id="PTHR11527">
    <property type="entry name" value="HEAT-SHOCK PROTEIN 20 FAMILY MEMBER"/>
    <property type="match status" value="1"/>
</dbReference>
<protein>
    <submittedName>
        <fullName evidence="4">HSP20 family protein</fullName>
    </submittedName>
</protein>
<comment type="similarity">
    <text evidence="1 2">Belongs to the small heat shock protein (HSP20) family.</text>
</comment>
<dbReference type="InterPro" id="IPR002068">
    <property type="entry name" value="A-crystallin/Hsp20_dom"/>
</dbReference>
<dbReference type="STRING" id="651661.SAMN05660293_00117"/>
<dbReference type="Gene3D" id="2.60.40.790">
    <property type="match status" value="1"/>
</dbReference>
<dbReference type="Proteomes" id="UP000190897">
    <property type="component" value="Unassembled WGS sequence"/>
</dbReference>
<evidence type="ECO:0000259" key="3">
    <source>
        <dbReference type="PROSITE" id="PS01031"/>
    </source>
</evidence>
<dbReference type="SUPFAM" id="SSF49764">
    <property type="entry name" value="HSP20-like chaperones"/>
    <property type="match status" value="1"/>
</dbReference>
<dbReference type="OrthoDB" id="9814487at2"/>
<dbReference type="Pfam" id="PF00011">
    <property type="entry name" value="HSP20"/>
    <property type="match status" value="1"/>
</dbReference>
<evidence type="ECO:0000256" key="2">
    <source>
        <dbReference type="RuleBase" id="RU003616"/>
    </source>
</evidence>
<dbReference type="AlphaFoldDB" id="A0A1T5B8V8"/>
<reference evidence="5" key="1">
    <citation type="submission" date="2017-02" db="EMBL/GenBank/DDBJ databases">
        <authorList>
            <person name="Varghese N."/>
            <person name="Submissions S."/>
        </authorList>
    </citation>
    <scope>NUCLEOTIDE SEQUENCE [LARGE SCALE GENOMIC DNA]</scope>
    <source>
        <strain evidence="5">DSM 22270</strain>
    </source>
</reference>
<dbReference type="CDD" id="cd06464">
    <property type="entry name" value="ACD_sHsps-like"/>
    <property type="match status" value="1"/>
</dbReference>
<name>A0A1T5B8V8_9BACT</name>
<proteinExistence type="inferred from homology"/>
<evidence type="ECO:0000313" key="5">
    <source>
        <dbReference type="Proteomes" id="UP000190897"/>
    </source>
</evidence>
<keyword evidence="5" id="KW-1185">Reference proteome</keyword>
<organism evidence="4 5">
    <name type="scientific">Dyadobacter psychrophilus</name>
    <dbReference type="NCBI Taxonomy" id="651661"/>
    <lineage>
        <taxon>Bacteria</taxon>
        <taxon>Pseudomonadati</taxon>
        <taxon>Bacteroidota</taxon>
        <taxon>Cytophagia</taxon>
        <taxon>Cytophagales</taxon>
        <taxon>Spirosomataceae</taxon>
        <taxon>Dyadobacter</taxon>
    </lineage>
</organism>
<dbReference type="InterPro" id="IPR008978">
    <property type="entry name" value="HSP20-like_chaperone"/>
</dbReference>
<dbReference type="RefSeq" id="WP_082212743.1">
    <property type="nucleotide sequence ID" value="NZ_FUZA01000001.1"/>
</dbReference>